<proteinExistence type="predicted"/>
<protein>
    <submittedName>
        <fullName evidence="2">Uncharacterized protein</fullName>
    </submittedName>
</protein>
<dbReference type="EMBL" id="CP022316">
    <property type="protein sequence ID" value="ASK64704.1"/>
    <property type="molecule type" value="Genomic_DNA"/>
</dbReference>
<sequence>MSATQRLMESPPVKAGFSLGAVGLIGSIATHPEVDDPGLKLVVIVVIVLFAALPWVMTLDGFLRDLRPPRRPDGAVLIAWRPRRGAMVLSWAGLVAAVLGTVGFGALLGVEDSARLIVLSGALAAAGVTLATVLPRLSRAWSSNQGTVAICPGGMIVTGHGGRGDSQVPIEGLRWVGLDREVGRSLPAGAGAGLGPGVRWRPGAQEAVRRWAADGFSPTFEETRRFGLDPAWSPDPRADVTPLHERLRRSVFYAWGSVLLAGFGGIFVWGIATGEAPWWLVVLFGWMPVVGLAVFLPRIVTSLRSTRPLAGATELGWFDIHHGRRLIPWEQIDRIEVHARVVTVVLLPCAPRDHDLTLGGERPDHTDRRRPTWSANVHTSLRVSRPAGTAELTYPPSTDTVSLATWAERHGCAQVTWTEEAR</sequence>
<dbReference type="KEGG" id="brv:CFK39_01320"/>
<dbReference type="OrthoDB" id="4793128at2"/>
<keyword evidence="3" id="KW-1185">Reference proteome</keyword>
<gene>
    <name evidence="2" type="ORF">CFK39_01320</name>
</gene>
<evidence type="ECO:0000256" key="1">
    <source>
        <dbReference type="SAM" id="Phobius"/>
    </source>
</evidence>
<reference evidence="3" key="1">
    <citation type="submission" date="2017-07" db="EMBL/GenBank/DDBJ databases">
        <title>Brachybacterium sp. VR2415.</title>
        <authorList>
            <person name="Tak E.J."/>
            <person name="Bae J.-W."/>
        </authorList>
    </citation>
    <scope>NUCLEOTIDE SEQUENCE [LARGE SCALE GENOMIC DNA]</scope>
    <source>
        <strain evidence="3">VR2415</strain>
    </source>
</reference>
<feature type="transmembrane region" description="Helical" evidence="1">
    <location>
        <begin position="41"/>
        <end position="63"/>
    </location>
</feature>
<accession>A0A220U8U2</accession>
<evidence type="ECO:0000313" key="2">
    <source>
        <dbReference type="EMBL" id="ASK64704.1"/>
    </source>
</evidence>
<name>A0A220U8U2_9MICO</name>
<feature type="transmembrane region" description="Helical" evidence="1">
    <location>
        <begin position="252"/>
        <end position="272"/>
    </location>
</feature>
<evidence type="ECO:0000313" key="3">
    <source>
        <dbReference type="Proteomes" id="UP000198398"/>
    </source>
</evidence>
<dbReference type="AlphaFoldDB" id="A0A220U8U2"/>
<feature type="transmembrane region" description="Helical" evidence="1">
    <location>
        <begin position="12"/>
        <end position="29"/>
    </location>
</feature>
<feature type="transmembrane region" description="Helical" evidence="1">
    <location>
        <begin position="88"/>
        <end position="110"/>
    </location>
</feature>
<keyword evidence="1" id="KW-0472">Membrane</keyword>
<dbReference type="RefSeq" id="WP_089063952.1">
    <property type="nucleotide sequence ID" value="NZ_CP022316.1"/>
</dbReference>
<keyword evidence="1" id="KW-0812">Transmembrane</keyword>
<dbReference type="Proteomes" id="UP000198398">
    <property type="component" value="Chromosome"/>
</dbReference>
<organism evidence="2 3">
    <name type="scientific">Brachybacterium avium</name>
    <dbReference type="NCBI Taxonomy" id="2017485"/>
    <lineage>
        <taxon>Bacteria</taxon>
        <taxon>Bacillati</taxon>
        <taxon>Actinomycetota</taxon>
        <taxon>Actinomycetes</taxon>
        <taxon>Micrococcales</taxon>
        <taxon>Dermabacteraceae</taxon>
        <taxon>Brachybacterium</taxon>
    </lineage>
</organism>
<keyword evidence="1" id="KW-1133">Transmembrane helix</keyword>
<feature type="transmembrane region" description="Helical" evidence="1">
    <location>
        <begin position="116"/>
        <end position="134"/>
    </location>
</feature>
<feature type="transmembrane region" description="Helical" evidence="1">
    <location>
        <begin position="278"/>
        <end position="297"/>
    </location>
</feature>